<keyword evidence="10" id="KW-0585">Phenylalanine catabolism</keyword>
<evidence type="ECO:0000256" key="5">
    <source>
        <dbReference type="ARBA" id="ARBA00022723"/>
    </source>
</evidence>
<keyword evidence="14" id="KW-1185">Reference proteome</keyword>
<comment type="caution">
    <text evidence="13">The sequence shown here is derived from an EMBL/GenBank/DDBJ whole genome shotgun (WGS) entry which is preliminary data.</text>
</comment>
<dbReference type="InterPro" id="IPR005959">
    <property type="entry name" value="Fumarylacetoacetase"/>
</dbReference>
<dbReference type="Gene3D" id="3.90.850.10">
    <property type="entry name" value="Fumarylacetoacetase-like, C-terminal domain"/>
    <property type="match status" value="1"/>
</dbReference>
<keyword evidence="5" id="KW-0479">Metal-binding</keyword>
<keyword evidence="6" id="KW-0378">Hydrolase</keyword>
<dbReference type="InterPro" id="IPR036462">
    <property type="entry name" value="Fumarylacetoacetase_N_sf"/>
</dbReference>
<reference evidence="14" key="1">
    <citation type="journal article" date="2019" name="Int. J. Syst. Evol. Microbiol.">
        <title>The Global Catalogue of Microorganisms (GCM) 10K type strain sequencing project: providing services to taxonomists for standard genome sequencing and annotation.</title>
        <authorList>
            <consortium name="The Broad Institute Genomics Platform"/>
            <consortium name="The Broad Institute Genome Sequencing Center for Infectious Disease"/>
            <person name="Wu L."/>
            <person name="Ma J."/>
        </authorList>
    </citation>
    <scope>NUCLEOTIDE SEQUENCE [LARGE SCALE GENOMIC DNA]</scope>
    <source>
        <strain evidence="14">CGMCC 1.15341</strain>
    </source>
</reference>
<dbReference type="Pfam" id="PF01557">
    <property type="entry name" value="FAA_hydrolase"/>
    <property type="match status" value="1"/>
</dbReference>
<dbReference type="Gene3D" id="2.30.30.230">
    <property type="entry name" value="Fumarylacetoacetase, N-terminal domain"/>
    <property type="match status" value="1"/>
</dbReference>
<keyword evidence="9" id="KW-0828">Tyrosine catabolism</keyword>
<name>A0ABQ1KDB3_9GAMM</name>
<evidence type="ECO:0000259" key="11">
    <source>
        <dbReference type="Pfam" id="PF01557"/>
    </source>
</evidence>
<evidence type="ECO:0000313" key="14">
    <source>
        <dbReference type="Proteomes" id="UP000629025"/>
    </source>
</evidence>
<evidence type="ECO:0000256" key="4">
    <source>
        <dbReference type="ARBA" id="ARBA00012094"/>
    </source>
</evidence>
<evidence type="ECO:0000256" key="9">
    <source>
        <dbReference type="ARBA" id="ARBA00022878"/>
    </source>
</evidence>
<feature type="domain" description="Fumarylacetoacetase N-terminal" evidence="12">
    <location>
        <begin position="24"/>
        <end position="122"/>
    </location>
</feature>
<dbReference type="EMBL" id="BMIJ01000003">
    <property type="protein sequence ID" value="GGB91892.1"/>
    <property type="molecule type" value="Genomic_DNA"/>
</dbReference>
<keyword evidence="7" id="KW-0106">Calcium</keyword>
<sequence>MRIDQTLNAWLDTANAPGNGFPVQNLPYCSFVTDGTTARIGVGIGDRIVDLHALADRGLLAGLTEATRQAACEPQLNALMALDQASRAELRARLTELLSDPRYSAGVKPCLIAQNRVRFGMPCRVGDYTDFYASIHHATRVGALFRPDNPLLPNYKWVPIGYHGRASSLQVSGGDFRRPVGQLKPPDQERPVVAPCKRLDYELELGIFIAEGNALGEPIALDDSDRHIFGVGLLNDWSARDIQAWEYQPLGPFLSKSFYSSLSPWIVPLEALEPYRTEWTRDAADPQPLAYLESERNRRQGAIDINLEVWIQTQRMRAESMDAQRLTLGNFKDLYWTVGQMVAHHTVNGCNLQPGDLFGSGTLSGPLLESSGSLLELTEGGKHPIQLANGESRTFLEDGDTIILKAYCGDDQLRISLGEVAGTVLPSNSTT</sequence>
<evidence type="ECO:0000256" key="10">
    <source>
        <dbReference type="ARBA" id="ARBA00023232"/>
    </source>
</evidence>
<evidence type="ECO:0000256" key="2">
    <source>
        <dbReference type="ARBA" id="ARBA00001946"/>
    </source>
</evidence>
<feature type="domain" description="Fumarylacetoacetase-like C-terminal" evidence="11">
    <location>
        <begin position="129"/>
        <end position="423"/>
    </location>
</feature>
<keyword evidence="8" id="KW-0460">Magnesium</keyword>
<protein>
    <recommendedName>
        <fullName evidence="4">fumarylacetoacetase</fullName>
        <ecNumber evidence="4">3.7.1.2</ecNumber>
    </recommendedName>
</protein>
<comment type="pathway">
    <text evidence="3">Amino-acid degradation; L-phenylalanine degradation; acetoacetate and fumarate from L-phenylalanine: step 6/6.</text>
</comment>
<dbReference type="EC" id="3.7.1.2" evidence="4"/>
<organism evidence="13 14">
    <name type="scientific">Marinobacterium zhoushanense</name>
    <dbReference type="NCBI Taxonomy" id="1679163"/>
    <lineage>
        <taxon>Bacteria</taxon>
        <taxon>Pseudomonadati</taxon>
        <taxon>Pseudomonadota</taxon>
        <taxon>Gammaproteobacteria</taxon>
        <taxon>Oceanospirillales</taxon>
        <taxon>Oceanospirillaceae</taxon>
        <taxon>Marinobacterium</taxon>
    </lineage>
</organism>
<dbReference type="SUPFAM" id="SSF63433">
    <property type="entry name" value="Fumarylacetoacetate hydrolase, FAH, N-terminal domain"/>
    <property type="match status" value="1"/>
</dbReference>
<dbReference type="Pfam" id="PF09298">
    <property type="entry name" value="FAA_hydrolase_N"/>
    <property type="match status" value="1"/>
</dbReference>
<evidence type="ECO:0000256" key="7">
    <source>
        <dbReference type="ARBA" id="ARBA00022837"/>
    </source>
</evidence>
<dbReference type="NCBIfam" id="TIGR01266">
    <property type="entry name" value="fum_ac_acetase"/>
    <property type="match status" value="1"/>
</dbReference>
<accession>A0ABQ1KDB3</accession>
<evidence type="ECO:0000313" key="13">
    <source>
        <dbReference type="EMBL" id="GGB91892.1"/>
    </source>
</evidence>
<evidence type="ECO:0000256" key="1">
    <source>
        <dbReference type="ARBA" id="ARBA00001913"/>
    </source>
</evidence>
<evidence type="ECO:0000256" key="6">
    <source>
        <dbReference type="ARBA" id="ARBA00022801"/>
    </source>
</evidence>
<evidence type="ECO:0000259" key="12">
    <source>
        <dbReference type="Pfam" id="PF09298"/>
    </source>
</evidence>
<dbReference type="PANTHER" id="PTHR43069">
    <property type="entry name" value="FUMARYLACETOACETASE"/>
    <property type="match status" value="1"/>
</dbReference>
<comment type="cofactor">
    <cofactor evidence="1">
        <name>Ca(2+)</name>
        <dbReference type="ChEBI" id="CHEBI:29108"/>
    </cofactor>
</comment>
<dbReference type="InterPro" id="IPR011234">
    <property type="entry name" value="Fumarylacetoacetase-like_C"/>
</dbReference>
<evidence type="ECO:0000256" key="3">
    <source>
        <dbReference type="ARBA" id="ARBA00004782"/>
    </source>
</evidence>
<comment type="cofactor">
    <cofactor evidence="2">
        <name>Mg(2+)</name>
        <dbReference type="ChEBI" id="CHEBI:18420"/>
    </cofactor>
</comment>
<dbReference type="Proteomes" id="UP000629025">
    <property type="component" value="Unassembled WGS sequence"/>
</dbReference>
<dbReference type="PANTHER" id="PTHR43069:SF2">
    <property type="entry name" value="FUMARYLACETOACETASE"/>
    <property type="match status" value="1"/>
</dbReference>
<dbReference type="RefSeq" id="WP_188747348.1">
    <property type="nucleotide sequence ID" value="NZ_BMIJ01000003.1"/>
</dbReference>
<dbReference type="InterPro" id="IPR015377">
    <property type="entry name" value="Fumarylacetoacetase_N"/>
</dbReference>
<dbReference type="SUPFAM" id="SSF56529">
    <property type="entry name" value="FAH"/>
    <property type="match status" value="1"/>
</dbReference>
<proteinExistence type="predicted"/>
<evidence type="ECO:0000256" key="8">
    <source>
        <dbReference type="ARBA" id="ARBA00022842"/>
    </source>
</evidence>
<gene>
    <name evidence="13" type="primary">fahA</name>
    <name evidence="13" type="ORF">GCM10011352_17440</name>
</gene>
<dbReference type="InterPro" id="IPR036663">
    <property type="entry name" value="Fumarylacetoacetase_C_sf"/>
</dbReference>